<organism evidence="1">
    <name type="scientific">Vibrio coralliilyticus</name>
    <dbReference type="NCBI Taxonomy" id="190893"/>
    <lineage>
        <taxon>Bacteria</taxon>
        <taxon>Pseudomonadati</taxon>
        <taxon>Pseudomonadota</taxon>
        <taxon>Gammaproteobacteria</taxon>
        <taxon>Vibrionales</taxon>
        <taxon>Vibrionaceae</taxon>
        <taxon>Vibrio</taxon>
    </lineage>
</organism>
<comment type="caution">
    <text evidence="1">The sequence shown here is derived from an EMBL/GenBank/DDBJ whole genome shotgun (WGS) entry which is preliminary data.</text>
</comment>
<sequence>MEAEHMIWMGWVMLWTLPYLVQSAGVCIGPFKHIAFLDHQLARSARPVLSTPDRLPDLPYTFLTIGLRFQCYCLLFPSLCWRATTRRGSFWLLMGLNFVWIWSVIVGVVWIGGR</sequence>
<protein>
    <submittedName>
        <fullName evidence="1">Uncharacterized protein</fullName>
    </submittedName>
</protein>
<reference evidence="1" key="1">
    <citation type="journal article" date="2015" name="BMC Genomics">
        <title>Genome mining reveals unlocked bioactive potential of marine Gram-negative bacteria.</title>
        <authorList>
            <person name="Machado H."/>
            <person name="Sonnenschein E.C."/>
            <person name="Melchiorsen J."/>
            <person name="Gram L."/>
        </authorList>
    </citation>
    <scope>NUCLEOTIDE SEQUENCE</scope>
    <source>
        <strain evidence="1">S2052</strain>
    </source>
</reference>
<proteinExistence type="predicted"/>
<dbReference type="EMBL" id="JXXR01000008">
    <property type="protein sequence ID" value="KJY74968.1"/>
    <property type="molecule type" value="Genomic_DNA"/>
</dbReference>
<accession>A0A837G8Q3</accession>
<name>A0A837G8Q3_9VIBR</name>
<dbReference type="RefSeq" id="WP_045985568.1">
    <property type="nucleotide sequence ID" value="NZ_CP063053.1"/>
</dbReference>
<gene>
    <name evidence="1" type="ORF">TW71_08545</name>
</gene>
<dbReference type="AlphaFoldDB" id="A0A837G8Q3"/>
<evidence type="ECO:0000313" key="1">
    <source>
        <dbReference type="EMBL" id="KJY74968.1"/>
    </source>
</evidence>